<accession>A0A8E1USA3</accession>
<dbReference type="GO" id="GO:0006508">
    <property type="term" value="P:proteolysis"/>
    <property type="evidence" value="ECO:0007669"/>
    <property type="project" value="UniProtKB-KW"/>
</dbReference>
<evidence type="ECO:0000256" key="2">
    <source>
        <dbReference type="ARBA" id="ARBA00022670"/>
    </source>
</evidence>
<feature type="chain" id="PRO_5034746583" evidence="6">
    <location>
        <begin position="22"/>
        <end position="968"/>
    </location>
</feature>
<name>A0A8E1USA3_9BACT</name>
<dbReference type="Pfam" id="PF00675">
    <property type="entry name" value="Peptidase_M16"/>
    <property type="match status" value="1"/>
</dbReference>
<dbReference type="SUPFAM" id="SSF63411">
    <property type="entry name" value="LuxS/MPP-like metallohydrolase"/>
    <property type="match status" value="4"/>
</dbReference>
<keyword evidence="6" id="KW-0732">Signal</keyword>
<feature type="domain" description="Peptidase M16 C-terminal" evidence="8">
    <location>
        <begin position="254"/>
        <end position="424"/>
    </location>
</feature>
<evidence type="ECO:0000256" key="5">
    <source>
        <dbReference type="ARBA" id="ARBA00023049"/>
    </source>
</evidence>
<evidence type="ECO:0000313" key="9">
    <source>
        <dbReference type="EMBL" id="KOO69799.1"/>
    </source>
</evidence>
<gene>
    <name evidence="9" type="ORF">ACU52_01230</name>
</gene>
<dbReference type="PANTHER" id="PTHR43690:SF17">
    <property type="entry name" value="PROTEIN YHJJ"/>
    <property type="match status" value="1"/>
</dbReference>
<dbReference type="InterPro" id="IPR007863">
    <property type="entry name" value="Peptidase_M16_C"/>
</dbReference>
<keyword evidence="10" id="KW-1185">Reference proteome</keyword>
<evidence type="ECO:0000259" key="7">
    <source>
        <dbReference type="Pfam" id="PF00675"/>
    </source>
</evidence>
<dbReference type="GO" id="GO:0046872">
    <property type="term" value="F:metal ion binding"/>
    <property type="evidence" value="ECO:0007669"/>
    <property type="project" value="InterPro"/>
</dbReference>
<evidence type="ECO:0000313" key="10">
    <source>
        <dbReference type="Proteomes" id="UP000036951"/>
    </source>
</evidence>
<protein>
    <submittedName>
        <fullName evidence="9">Peptidase M16</fullName>
    </submittedName>
</protein>
<comment type="similarity">
    <text evidence="1">Belongs to the peptidase M16 family.</text>
</comment>
<dbReference type="InterPro" id="IPR011765">
    <property type="entry name" value="Pept_M16_N"/>
</dbReference>
<dbReference type="OrthoDB" id="9811314at2"/>
<dbReference type="Pfam" id="PF05193">
    <property type="entry name" value="Peptidase_M16_C"/>
    <property type="match status" value="2"/>
</dbReference>
<keyword evidence="4" id="KW-0862">Zinc</keyword>
<feature type="domain" description="Peptidase M16 C-terminal" evidence="8">
    <location>
        <begin position="718"/>
        <end position="875"/>
    </location>
</feature>
<keyword evidence="3" id="KW-0378">Hydrolase</keyword>
<sequence>MKNFKVFIYVFLLMCGLSAAAKEYKYQTVKGDLMNTRIYTLDNGLTVYLSVNNEKPRIQTYIAVRTGSRNDPPETTGLAHYLEHIMFKGTRNFGTIDAAKEAVLLDSIQNRFEVYRTLKDSLQRRAYYQQIDSLSQLAAKYFIPNEYDKLMSSIGAEGTNAYTSNDVTCYVEDIPANELENWAKIESDRFQNMVIRGFHTELEAVYEEYNISLGNDNRKLFAALNAMLFPGHPYGTQTTIGTQEHLKNPSIVNIKNYFSRYYVPNNTAICMAGDFDPDKAIAIIDKYFGTWKPNPNLSQPEYAPIPERTAPADTTVVGQESERIYMAWRFDKAASFQNDTLDVICDMMSNGKAGLMDLDLDQQMKWLGGGAFTYPLAEYSGFVMAGFPKEGQSLDDVKGLLLGEIEKIKKGEFSENLLKAVINNKKLQFYNTLESNEGRANMYVDAFINRQKWSDVVGRLDRISKITKQQIVDFANKYFKDNYIAVYKRIGEDTSIKKIDKPHITAIPTNRDLQSAFVTEIVNSKTEPIQPKFVDFNKDLTKGETKKGLPVLYVKNTENGRFMLNYYYKFGETSNKWLPYATEYFNYLGTDKMTAEQLKQKFYELACSYSINVGSRTLQVSISGLAENMTEAMTLMEDFIANAKVDKEAYDKYVGIVEKSRADNKLDQRVNFNRLQQYGMYGPYNGARNMPSSTELKEMDPQKLVDMIKDLKNYKHSILYYGPMDLKTLTATINKKHKTAKKLADVPQNKPYKLQQTAQNEVLIAPYDAKNIYMIQYHNEGNTWNAEQEPIAALFNEYYGGGMNTVVFQELREARGLAYSAFAMYGTPSYKDDTEFAYTYIISQNDKMMDCINTFNSILDTMPQSEKAFELSKQALMKRLATSRTTKTGILNAYINAENLGIDYDINKKIYEAVPSLTLEDVAKFEKENMANKPYRYMILGDEKQLDMKALEKIGPVKRLTTEEIFGY</sequence>
<evidence type="ECO:0000256" key="3">
    <source>
        <dbReference type="ARBA" id="ARBA00022801"/>
    </source>
</evidence>
<organism evidence="9 10">
    <name type="scientific">Xylanibacter rarus</name>
    <dbReference type="NCBI Taxonomy" id="1676614"/>
    <lineage>
        <taxon>Bacteria</taxon>
        <taxon>Pseudomonadati</taxon>
        <taxon>Bacteroidota</taxon>
        <taxon>Bacteroidia</taxon>
        <taxon>Bacteroidales</taxon>
        <taxon>Prevotellaceae</taxon>
        <taxon>Xylanibacter</taxon>
    </lineage>
</organism>
<dbReference type="EMBL" id="LFQU01000001">
    <property type="protein sequence ID" value="KOO69799.1"/>
    <property type="molecule type" value="Genomic_DNA"/>
</dbReference>
<feature type="domain" description="Peptidase M16 N-terminal" evidence="7">
    <location>
        <begin position="50"/>
        <end position="93"/>
    </location>
</feature>
<reference evidence="9 10" key="1">
    <citation type="submission" date="2015-06" db="EMBL/GenBank/DDBJ databases">
        <title>Prevotella sp. 109, sp. nov., a novel member of the family Prevotellaceae isolated from human faeces.</title>
        <authorList>
            <person name="Shkoporov A.N."/>
            <person name="Chaplin A.V."/>
            <person name="Kafarskaia L.I."/>
            <person name="Efimov B.A."/>
        </authorList>
    </citation>
    <scope>NUCLEOTIDE SEQUENCE [LARGE SCALE GENOMIC DNA]</scope>
    <source>
        <strain evidence="9 10">109</strain>
    </source>
</reference>
<dbReference type="AlphaFoldDB" id="A0A8E1USA3"/>
<keyword evidence="5" id="KW-0482">Metalloprotease</keyword>
<dbReference type="GO" id="GO:0008237">
    <property type="term" value="F:metallopeptidase activity"/>
    <property type="evidence" value="ECO:0007669"/>
    <property type="project" value="UniProtKB-KW"/>
</dbReference>
<dbReference type="Gene3D" id="3.30.830.10">
    <property type="entry name" value="Metalloenzyme, LuxS/M16 peptidase-like"/>
    <property type="match status" value="4"/>
</dbReference>
<evidence type="ECO:0000256" key="1">
    <source>
        <dbReference type="ARBA" id="ARBA00007261"/>
    </source>
</evidence>
<keyword evidence="2" id="KW-0645">Protease</keyword>
<dbReference type="RefSeq" id="WP_053397440.1">
    <property type="nucleotide sequence ID" value="NZ_DBFJNZ010000061.1"/>
</dbReference>
<evidence type="ECO:0000256" key="4">
    <source>
        <dbReference type="ARBA" id="ARBA00022833"/>
    </source>
</evidence>
<proteinExistence type="inferred from homology"/>
<dbReference type="InterPro" id="IPR011249">
    <property type="entry name" value="Metalloenz_LuxS/M16"/>
</dbReference>
<feature type="signal peptide" evidence="6">
    <location>
        <begin position="1"/>
        <end position="21"/>
    </location>
</feature>
<dbReference type="Proteomes" id="UP000036951">
    <property type="component" value="Unassembled WGS sequence"/>
</dbReference>
<comment type="caution">
    <text evidence="9">The sequence shown here is derived from an EMBL/GenBank/DDBJ whole genome shotgun (WGS) entry which is preliminary data.</text>
</comment>
<dbReference type="PANTHER" id="PTHR43690">
    <property type="entry name" value="NARDILYSIN"/>
    <property type="match status" value="1"/>
</dbReference>
<evidence type="ECO:0000256" key="6">
    <source>
        <dbReference type="SAM" id="SignalP"/>
    </source>
</evidence>
<evidence type="ECO:0000259" key="8">
    <source>
        <dbReference type="Pfam" id="PF05193"/>
    </source>
</evidence>
<dbReference type="InterPro" id="IPR050626">
    <property type="entry name" value="Peptidase_M16"/>
</dbReference>